<evidence type="ECO:0000313" key="3">
    <source>
        <dbReference type="Proteomes" id="UP000217083"/>
    </source>
</evidence>
<reference evidence="3" key="1">
    <citation type="submission" date="2017-08" db="EMBL/GenBank/DDBJ databases">
        <authorList>
            <person name="Huang Z."/>
        </authorList>
    </citation>
    <scope>NUCLEOTIDE SEQUENCE [LARGE SCALE GENOMIC DNA]</scope>
    <source>
        <strain evidence="3">SA5d-4</strain>
    </source>
</reference>
<keyword evidence="1" id="KW-0732">Signal</keyword>
<sequence>MKFLMLIMMNVLLLVGCSLHNNDKVDEIIEKISVVPIDVNEPDTVEAVAKNEKRSLSIKHEVKGHDVYIECYVPNFHFSKENVGKRNKDGEGHIHLYLNGEKITKIYKAAFIVKGLPSGKHKLKIEIAHNNHTPYDKLYEELEVKIP</sequence>
<organism evidence="2 3">
    <name type="scientific">Lottiidibacillus patelloidae</name>
    <dbReference type="NCBI Taxonomy" id="2670334"/>
    <lineage>
        <taxon>Bacteria</taxon>
        <taxon>Bacillati</taxon>
        <taxon>Bacillota</taxon>
        <taxon>Bacilli</taxon>
        <taxon>Bacillales</taxon>
        <taxon>Bacillaceae</taxon>
        <taxon>Lottiidibacillus</taxon>
    </lineage>
</organism>
<reference evidence="2 3" key="2">
    <citation type="submission" date="2017-09" db="EMBL/GenBank/DDBJ databases">
        <title>Bacillus patelloidae sp. nov., isolated from the intestinal tract of a marine limpet.</title>
        <authorList>
            <person name="Liu R."/>
            <person name="Dong C."/>
            <person name="Shao Z."/>
        </authorList>
    </citation>
    <scope>NUCLEOTIDE SEQUENCE [LARGE SCALE GENOMIC DNA]</scope>
    <source>
        <strain evidence="2 3">SA5d-4</strain>
    </source>
</reference>
<evidence type="ECO:0000313" key="2">
    <source>
        <dbReference type="EMBL" id="OZM58479.1"/>
    </source>
</evidence>
<dbReference type="EMBL" id="NPIA01000001">
    <property type="protein sequence ID" value="OZM58479.1"/>
    <property type="molecule type" value="Genomic_DNA"/>
</dbReference>
<comment type="caution">
    <text evidence="2">The sequence shown here is derived from an EMBL/GenBank/DDBJ whole genome shotgun (WGS) entry which is preliminary data.</text>
</comment>
<protein>
    <recommendedName>
        <fullName evidence="4">Lipoprotein</fullName>
    </recommendedName>
</protein>
<dbReference type="AlphaFoldDB" id="A0A263BXM1"/>
<evidence type="ECO:0000256" key="1">
    <source>
        <dbReference type="SAM" id="SignalP"/>
    </source>
</evidence>
<dbReference type="Proteomes" id="UP000217083">
    <property type="component" value="Unassembled WGS sequence"/>
</dbReference>
<proteinExistence type="predicted"/>
<keyword evidence="3" id="KW-1185">Reference proteome</keyword>
<feature type="signal peptide" evidence="1">
    <location>
        <begin position="1"/>
        <end position="21"/>
    </location>
</feature>
<evidence type="ECO:0008006" key="4">
    <source>
        <dbReference type="Google" id="ProtNLM"/>
    </source>
</evidence>
<accession>A0A263BXM1</accession>
<feature type="chain" id="PRO_5039494972" description="Lipoprotein" evidence="1">
    <location>
        <begin position="22"/>
        <end position="147"/>
    </location>
</feature>
<gene>
    <name evidence="2" type="ORF">CIB95_02615</name>
</gene>
<dbReference type="PROSITE" id="PS51257">
    <property type="entry name" value="PROKAR_LIPOPROTEIN"/>
    <property type="match status" value="1"/>
</dbReference>
<dbReference type="RefSeq" id="WP_094921432.1">
    <property type="nucleotide sequence ID" value="NZ_NPIA01000001.1"/>
</dbReference>
<name>A0A263BXM1_9BACI</name>